<feature type="region of interest" description="Disordered" evidence="1">
    <location>
        <begin position="1"/>
        <end position="20"/>
    </location>
</feature>
<feature type="domain" description="G-patch" evidence="2">
    <location>
        <begin position="168"/>
        <end position="225"/>
    </location>
</feature>
<dbReference type="GO" id="GO:0003676">
    <property type="term" value="F:nucleic acid binding"/>
    <property type="evidence" value="ECO:0007669"/>
    <property type="project" value="InterPro"/>
</dbReference>
<dbReference type="Pfam" id="PF01585">
    <property type="entry name" value="G-patch"/>
    <property type="match status" value="1"/>
</dbReference>
<dbReference type="InterPro" id="IPR039249">
    <property type="entry name" value="GPATCH11"/>
</dbReference>
<name>A0A7C8USS3_ORBOL</name>
<sequence length="465" mass="51911">MSATLQLHKTSTDSPSTPIQKKQLLLAGTMTMPSTAPNSRVKPSAQAFTDLDDEEDAFSKLASRNKPSTRGLPPVEPKSLSRPPTMVSRPSAVSNTINNNNNNDDDDDDDYMSMTVADPTTTETPLQRLKRRKVEASIRGNPLSKAELAEQEKLKRDLGLATSILNNTNSKGLKMMKAMGYSTGSALGKAAPTPTGGTDTKDTRRLEPIKPIVRESRTGIGHESDLKRKFGDINPVGGEGNVTKRQELSPEGYRNRLTQEAQQRRYEAQIFAAQSICEKLVAQDPPESYNGPPKKSKEGTSEEAAAEGERETDGQAEGTLKHDFFNEKPTFTQIKQINLIYRGLLYRRAVSDLKACLKKKEQDSLTSSKSSYIPNLSLPKYNTTGEFNVDDEIAMGAESEDIVTEQELEDQELEEFEKREAKDRLDEIVRYLRSQWRYCFWCKARYATDGELDRECPGLTEEDHD</sequence>
<reference evidence="3 4" key="1">
    <citation type="submission" date="2019-06" db="EMBL/GenBank/DDBJ databases">
        <authorList>
            <person name="Palmer J.M."/>
        </authorList>
    </citation>
    <scope>NUCLEOTIDE SEQUENCE [LARGE SCALE GENOMIC DNA]</scope>
    <source>
        <strain evidence="3 4">TWF191</strain>
    </source>
</reference>
<evidence type="ECO:0000256" key="1">
    <source>
        <dbReference type="SAM" id="MobiDB-lite"/>
    </source>
</evidence>
<dbReference type="InterPro" id="IPR000467">
    <property type="entry name" value="G_patch_dom"/>
</dbReference>
<dbReference type="EMBL" id="WIPF01000028">
    <property type="protein sequence ID" value="KAF3225261.1"/>
    <property type="molecule type" value="Genomic_DNA"/>
</dbReference>
<evidence type="ECO:0000313" key="4">
    <source>
        <dbReference type="Proteomes" id="UP000483672"/>
    </source>
</evidence>
<dbReference type="Pfam" id="PF13821">
    <property type="entry name" value="DUF4187"/>
    <property type="match status" value="1"/>
</dbReference>
<dbReference type="InterPro" id="IPR025239">
    <property type="entry name" value="DUF4187"/>
</dbReference>
<dbReference type="Proteomes" id="UP000483672">
    <property type="component" value="Unassembled WGS sequence"/>
</dbReference>
<dbReference type="PANTHER" id="PTHR21032">
    <property type="entry name" value="G PATCH DOMAIN-CONTAINING PROTEIN 11"/>
    <property type="match status" value="1"/>
</dbReference>
<feature type="region of interest" description="Disordered" evidence="1">
    <location>
        <begin position="283"/>
        <end position="324"/>
    </location>
</feature>
<evidence type="ECO:0000313" key="3">
    <source>
        <dbReference type="EMBL" id="KAF3225261.1"/>
    </source>
</evidence>
<feature type="region of interest" description="Disordered" evidence="1">
    <location>
        <begin position="225"/>
        <end position="254"/>
    </location>
</feature>
<proteinExistence type="predicted"/>
<dbReference type="PANTHER" id="PTHR21032:SF0">
    <property type="entry name" value="G PATCH DOMAIN-CONTAINING PROTEIN 11"/>
    <property type="match status" value="1"/>
</dbReference>
<dbReference type="AlphaFoldDB" id="A0A7C8USS3"/>
<dbReference type="PROSITE" id="PS50174">
    <property type="entry name" value="G_PATCH"/>
    <property type="match status" value="1"/>
</dbReference>
<dbReference type="SMART" id="SM01173">
    <property type="entry name" value="DUF4187"/>
    <property type="match status" value="1"/>
</dbReference>
<comment type="caution">
    <text evidence="3">The sequence shown here is derived from an EMBL/GenBank/DDBJ whole genome shotgun (WGS) entry which is preliminary data.</text>
</comment>
<dbReference type="GO" id="GO:0000776">
    <property type="term" value="C:kinetochore"/>
    <property type="evidence" value="ECO:0007669"/>
    <property type="project" value="TreeGrafter"/>
</dbReference>
<dbReference type="SMART" id="SM00443">
    <property type="entry name" value="G_patch"/>
    <property type="match status" value="1"/>
</dbReference>
<protein>
    <recommendedName>
        <fullName evidence="2">G-patch domain-containing protein</fullName>
    </recommendedName>
</protein>
<evidence type="ECO:0000259" key="2">
    <source>
        <dbReference type="PROSITE" id="PS50174"/>
    </source>
</evidence>
<organism evidence="3 4">
    <name type="scientific">Orbilia oligospora</name>
    <name type="common">Nematode-trapping fungus</name>
    <name type="synonym">Arthrobotrys oligospora</name>
    <dbReference type="NCBI Taxonomy" id="2813651"/>
    <lineage>
        <taxon>Eukaryota</taxon>
        <taxon>Fungi</taxon>
        <taxon>Dikarya</taxon>
        <taxon>Ascomycota</taxon>
        <taxon>Pezizomycotina</taxon>
        <taxon>Orbiliomycetes</taxon>
        <taxon>Orbiliales</taxon>
        <taxon>Orbiliaceae</taxon>
        <taxon>Orbilia</taxon>
    </lineage>
</organism>
<accession>A0A7C8USS3</accession>
<gene>
    <name evidence="3" type="ORF">TWF191_005310</name>
</gene>
<feature type="compositionally biased region" description="Basic and acidic residues" evidence="1">
    <location>
        <begin position="307"/>
        <end position="324"/>
    </location>
</feature>
<feature type="region of interest" description="Disordered" evidence="1">
    <location>
        <begin position="32"/>
        <end position="113"/>
    </location>
</feature>